<protein>
    <submittedName>
        <fullName evidence="2">Uncharacterized protein</fullName>
    </submittedName>
</protein>
<feature type="region of interest" description="Disordered" evidence="1">
    <location>
        <begin position="1"/>
        <end position="26"/>
    </location>
</feature>
<dbReference type="AlphaFoldDB" id="A0A645CA11"/>
<evidence type="ECO:0000313" key="2">
    <source>
        <dbReference type="EMBL" id="MPM73764.1"/>
    </source>
</evidence>
<reference evidence="2" key="1">
    <citation type="submission" date="2019-08" db="EMBL/GenBank/DDBJ databases">
        <authorList>
            <person name="Kucharzyk K."/>
            <person name="Murdoch R.W."/>
            <person name="Higgins S."/>
            <person name="Loffler F."/>
        </authorList>
    </citation>
    <scope>NUCLEOTIDE SEQUENCE</scope>
</reference>
<dbReference type="EMBL" id="VSSQ01025553">
    <property type="protein sequence ID" value="MPM73764.1"/>
    <property type="molecule type" value="Genomic_DNA"/>
</dbReference>
<feature type="compositionally biased region" description="Acidic residues" evidence="1">
    <location>
        <begin position="1"/>
        <end position="11"/>
    </location>
</feature>
<comment type="caution">
    <text evidence="2">The sequence shown here is derived from an EMBL/GenBank/DDBJ whole genome shotgun (WGS) entry which is preliminary data.</text>
</comment>
<evidence type="ECO:0000256" key="1">
    <source>
        <dbReference type="SAM" id="MobiDB-lite"/>
    </source>
</evidence>
<organism evidence="2">
    <name type="scientific">bioreactor metagenome</name>
    <dbReference type="NCBI Taxonomy" id="1076179"/>
    <lineage>
        <taxon>unclassified sequences</taxon>
        <taxon>metagenomes</taxon>
        <taxon>ecological metagenomes</taxon>
    </lineage>
</organism>
<proteinExistence type="predicted"/>
<name>A0A645CA11_9ZZZZ</name>
<sequence length="251" mass="27127">MEGSDGDEAAVDDQVGAGGVGRGVRQQIDDRAGELVRVAHPLERDHFGPDLAPVLADVAGHLRVDVARADRVDPDAERGPLHGERLRQVHDAGLGGVVRGLPLRNVDDRGGHRRGVDDVAALALRDEVAGERLRDEEDAVQVDVHHGGEVRRCAVQRRLVQADARVVEQQVQCAHLGGRLLDGLRHPVRIGDVTLHRHGPYAVLGGDLRGDLAGVRHVEDHDVRPLCGEPVRHHLADALATTGHDRDLARQ</sequence>
<gene>
    <name evidence="2" type="ORF">SDC9_120746</name>
</gene>
<accession>A0A645CA11</accession>